<dbReference type="Proteomes" id="UP000324222">
    <property type="component" value="Unassembled WGS sequence"/>
</dbReference>
<protein>
    <submittedName>
        <fullName evidence="2">Uncharacterized protein</fullName>
    </submittedName>
</protein>
<dbReference type="AlphaFoldDB" id="A0A5B7GB20"/>
<dbReference type="EMBL" id="VSRR010012282">
    <property type="protein sequence ID" value="MPC54338.1"/>
    <property type="molecule type" value="Genomic_DNA"/>
</dbReference>
<gene>
    <name evidence="2" type="ORF">E2C01_048249</name>
</gene>
<evidence type="ECO:0000313" key="2">
    <source>
        <dbReference type="EMBL" id="MPC54338.1"/>
    </source>
</evidence>
<reference evidence="2 3" key="1">
    <citation type="submission" date="2019-05" db="EMBL/GenBank/DDBJ databases">
        <title>Another draft genome of Portunus trituberculatus and its Hox gene families provides insights of decapod evolution.</title>
        <authorList>
            <person name="Jeong J.-H."/>
            <person name="Song I."/>
            <person name="Kim S."/>
            <person name="Choi T."/>
            <person name="Kim D."/>
            <person name="Ryu S."/>
            <person name="Kim W."/>
        </authorList>
    </citation>
    <scope>NUCLEOTIDE SEQUENCE [LARGE SCALE GENOMIC DNA]</scope>
    <source>
        <tissue evidence="2">Muscle</tissue>
    </source>
</reference>
<keyword evidence="3" id="KW-1185">Reference proteome</keyword>
<name>A0A5B7GB20_PORTR</name>
<accession>A0A5B7GB20</accession>
<feature type="region of interest" description="Disordered" evidence="1">
    <location>
        <begin position="1"/>
        <end position="20"/>
    </location>
</feature>
<feature type="region of interest" description="Disordered" evidence="1">
    <location>
        <begin position="49"/>
        <end position="91"/>
    </location>
</feature>
<proteinExistence type="predicted"/>
<evidence type="ECO:0000313" key="3">
    <source>
        <dbReference type="Proteomes" id="UP000324222"/>
    </source>
</evidence>
<sequence>MSLLRLRDSRDFSPYSSSTEWADEDKMSSALLEAYVEGPTITGSARFTGLKKEDMEEGPAVEQSAADMEGPAVAGSAVKKREEGEEITGSKDGQVKVSTYCEWRGGVAWMTSSPLLPHAGPTRLPMQLQLASPSAREWVMLQRENVRPWTVFFSTQKFRVSRTEINIYSCVLL</sequence>
<organism evidence="2 3">
    <name type="scientific">Portunus trituberculatus</name>
    <name type="common">Swimming crab</name>
    <name type="synonym">Neptunus trituberculatus</name>
    <dbReference type="NCBI Taxonomy" id="210409"/>
    <lineage>
        <taxon>Eukaryota</taxon>
        <taxon>Metazoa</taxon>
        <taxon>Ecdysozoa</taxon>
        <taxon>Arthropoda</taxon>
        <taxon>Crustacea</taxon>
        <taxon>Multicrustacea</taxon>
        <taxon>Malacostraca</taxon>
        <taxon>Eumalacostraca</taxon>
        <taxon>Eucarida</taxon>
        <taxon>Decapoda</taxon>
        <taxon>Pleocyemata</taxon>
        <taxon>Brachyura</taxon>
        <taxon>Eubrachyura</taxon>
        <taxon>Portunoidea</taxon>
        <taxon>Portunidae</taxon>
        <taxon>Portuninae</taxon>
        <taxon>Portunus</taxon>
    </lineage>
</organism>
<comment type="caution">
    <text evidence="2">The sequence shown here is derived from an EMBL/GenBank/DDBJ whole genome shotgun (WGS) entry which is preliminary data.</text>
</comment>
<feature type="compositionally biased region" description="Basic and acidic residues" evidence="1">
    <location>
        <begin position="1"/>
        <end position="11"/>
    </location>
</feature>
<evidence type="ECO:0000256" key="1">
    <source>
        <dbReference type="SAM" id="MobiDB-lite"/>
    </source>
</evidence>
<dbReference type="OrthoDB" id="63113at2759"/>